<keyword evidence="3" id="KW-1185">Reference proteome</keyword>
<sequence length="780" mass="89210">MRMRAGSEALSRTVDCMFSSFPDGWPLHSIPVVAEQPLPSPGKNDPDAEMKDVVPPLDGQQTQMLSLDGSEVDAKNGSEKSHEEADKDDKGREEEEEEEEEEVDKGREEEGEEEDDKGRAEEEEEEEEVNKGKDEDEDDKGREEDNRDHGKVQTRNIPHRPNKRHSTTRVSSYSLRKLANLQTKNPITLIRPPPPQRKKRWFNSFKPNIKQVLQIIDLSTERNSPPFERIQDTVIAASIPCEHMKSYTFYGPDVKATIQYASPLPHKIDRDFLDDVVTAAERLYHESLPRHINSPCASVFCILSNTEFQSYSIQKLQDIFRTRHIIVTDIPFRTCAFDEGAFKGLGNSNRTRIIQDMLIEVKENDHTVRLHKSSLRTLVEHSQIAGGHVLNTFNSPLITVPNPDERLAGEMWAWVQTAGRPLCGDDVEFPFNSTRWWTAATKGAQQCWDINAAGHNRVKVVDQAIPKSPTDIGRKDKFLFASGQANKDIWDSEGILLKPGMRLYMRPNTPYMAVTTEHAICKGTHFLAAPTICESCYALIHGFVTQSAFTNTDYTSQDTWQLYCRLVTYYAHEYLESFLVPDRNYDTPHMPDIRTYDGVLDLFTLLAVIKLGIALYLSSYSETRMPQLEWFRAREAMWLVDCTLHWFNAHFRIKDDNGQSPMVFEEILLQFSMTLVHYMDRASKEGAAYPLKPGCTPRAVLVNVLDVLLRRPNLLQLLPVRSEYLTSDFRWTGPRFRVISVTPPPGWEPLLRSERSDPLLSTKKHRITVEEFLEGNTQLV</sequence>
<dbReference type="EMBL" id="KZ302445">
    <property type="protein sequence ID" value="PFH45301.1"/>
    <property type="molecule type" value="Genomic_DNA"/>
</dbReference>
<dbReference type="OrthoDB" id="3062275at2759"/>
<feature type="compositionally biased region" description="Basic residues" evidence="1">
    <location>
        <begin position="157"/>
        <end position="167"/>
    </location>
</feature>
<proteinExistence type="predicted"/>
<accession>A0A2A9NAM1</accession>
<reference evidence="2 3" key="1">
    <citation type="submission" date="2014-02" db="EMBL/GenBank/DDBJ databases">
        <title>Transposable element dynamics among asymbiotic and ectomycorrhizal Amanita fungi.</title>
        <authorList>
            <consortium name="DOE Joint Genome Institute"/>
            <person name="Hess J."/>
            <person name="Skrede I."/>
            <person name="Wolfe B."/>
            <person name="LaButti K."/>
            <person name="Ohm R.A."/>
            <person name="Grigoriev I.V."/>
            <person name="Pringle A."/>
        </authorList>
    </citation>
    <scope>NUCLEOTIDE SEQUENCE [LARGE SCALE GENOMIC DNA]</scope>
    <source>
        <strain evidence="2 3">SKay4041</strain>
    </source>
</reference>
<name>A0A2A9NAM1_9AGAR</name>
<evidence type="ECO:0000313" key="2">
    <source>
        <dbReference type="EMBL" id="PFH45301.1"/>
    </source>
</evidence>
<gene>
    <name evidence="2" type="ORF">AMATHDRAFT_88859</name>
</gene>
<feature type="compositionally biased region" description="Basic and acidic residues" evidence="1">
    <location>
        <begin position="129"/>
        <end position="151"/>
    </location>
</feature>
<feature type="compositionally biased region" description="Acidic residues" evidence="1">
    <location>
        <begin position="94"/>
        <end position="128"/>
    </location>
</feature>
<feature type="compositionally biased region" description="Basic and acidic residues" evidence="1">
    <location>
        <begin position="72"/>
        <end position="93"/>
    </location>
</feature>
<evidence type="ECO:0000313" key="3">
    <source>
        <dbReference type="Proteomes" id="UP000242287"/>
    </source>
</evidence>
<protein>
    <submittedName>
        <fullName evidence="2">Uncharacterized protein</fullName>
    </submittedName>
</protein>
<dbReference type="Proteomes" id="UP000242287">
    <property type="component" value="Unassembled WGS sequence"/>
</dbReference>
<feature type="region of interest" description="Disordered" evidence="1">
    <location>
        <begin position="26"/>
        <end position="172"/>
    </location>
</feature>
<evidence type="ECO:0000256" key="1">
    <source>
        <dbReference type="SAM" id="MobiDB-lite"/>
    </source>
</evidence>
<dbReference type="AlphaFoldDB" id="A0A2A9NAM1"/>
<organism evidence="2 3">
    <name type="scientific">Amanita thiersii Skay4041</name>
    <dbReference type="NCBI Taxonomy" id="703135"/>
    <lineage>
        <taxon>Eukaryota</taxon>
        <taxon>Fungi</taxon>
        <taxon>Dikarya</taxon>
        <taxon>Basidiomycota</taxon>
        <taxon>Agaricomycotina</taxon>
        <taxon>Agaricomycetes</taxon>
        <taxon>Agaricomycetidae</taxon>
        <taxon>Agaricales</taxon>
        <taxon>Pluteineae</taxon>
        <taxon>Amanitaceae</taxon>
        <taxon>Amanita</taxon>
    </lineage>
</organism>
<dbReference type="STRING" id="703135.A0A2A9NAM1"/>